<dbReference type="Proteomes" id="UP000198549">
    <property type="component" value="Chromosome I"/>
</dbReference>
<evidence type="ECO:0000313" key="3">
    <source>
        <dbReference type="Proteomes" id="UP000186756"/>
    </source>
</evidence>
<reference evidence="2 4" key="1">
    <citation type="submission" date="2016-10" db="EMBL/GenBank/DDBJ databases">
        <authorList>
            <person name="de Groot N.N."/>
        </authorList>
    </citation>
    <scope>NUCLEOTIDE SEQUENCE [LARGE SCALE GENOMIC DNA]</scope>
    <source>
        <strain evidence="2 4">BS3776</strain>
    </source>
</reference>
<dbReference type="EMBL" id="LT629709">
    <property type="protein sequence ID" value="SDP06776.1"/>
    <property type="molecule type" value="Genomic_DNA"/>
</dbReference>
<name>A0A1H0PQD9_PSERE</name>
<reference evidence="3" key="2">
    <citation type="submission" date="2017-01" db="EMBL/GenBank/DDBJ databases">
        <authorList>
            <person name="Poblete-Castro I."/>
        </authorList>
    </citation>
    <scope>NUCLEOTIDE SEQUENCE [LARGE SCALE GENOMIC DNA]</scope>
    <source>
        <strain evidence="3">DSM 18361 / CCUG 53116 / MT1</strain>
    </source>
</reference>
<sequence>MWRGSLLPRHKIEVLAGRKAADIAGMALSHHELSVENAVIPFSLNLSPNISVTCPATFEMEHFHR</sequence>
<reference evidence="1" key="3">
    <citation type="submission" date="2017-01" db="EMBL/GenBank/DDBJ databases">
        <authorList>
            <person name="Mah S.A."/>
            <person name="Swanson W.J."/>
            <person name="Moy G.W."/>
            <person name="Vacquier V.D."/>
        </authorList>
    </citation>
    <scope>NUCLEOTIDE SEQUENCE [LARGE SCALE GENOMIC DNA]</scope>
    <source>
        <strain evidence="1">MT1</strain>
    </source>
</reference>
<accession>A0A1H0PQD9</accession>
<evidence type="ECO:0000313" key="1">
    <source>
        <dbReference type="EMBL" id="OLU02447.1"/>
    </source>
</evidence>
<dbReference type="EMBL" id="MSTQ01000007">
    <property type="protein sequence ID" value="OLU02447.1"/>
    <property type="molecule type" value="Genomic_DNA"/>
</dbReference>
<evidence type="ECO:0000313" key="2">
    <source>
        <dbReference type="EMBL" id="SDP06776.1"/>
    </source>
</evidence>
<proteinExistence type="predicted"/>
<protein>
    <submittedName>
        <fullName evidence="2">Uncharacterized protein</fullName>
    </submittedName>
</protein>
<dbReference type="AlphaFoldDB" id="A0A1H0PQD9"/>
<dbReference type="Proteomes" id="UP000186756">
    <property type="component" value="Unassembled WGS sequence"/>
</dbReference>
<organism evidence="2 4">
    <name type="scientific">Pseudomonas reinekei</name>
    <dbReference type="NCBI Taxonomy" id="395598"/>
    <lineage>
        <taxon>Bacteria</taxon>
        <taxon>Pseudomonadati</taxon>
        <taxon>Pseudomonadota</taxon>
        <taxon>Gammaproteobacteria</taxon>
        <taxon>Pseudomonadales</taxon>
        <taxon>Pseudomonadaceae</taxon>
        <taxon>Pseudomonas</taxon>
    </lineage>
</organism>
<gene>
    <name evidence="1" type="ORF">BVK86_13260</name>
    <name evidence="2" type="ORF">SAMN04490202_2768</name>
</gene>
<evidence type="ECO:0000313" key="4">
    <source>
        <dbReference type="Proteomes" id="UP000198549"/>
    </source>
</evidence>
<keyword evidence="3" id="KW-1185">Reference proteome</keyword>